<dbReference type="InterPro" id="IPR043502">
    <property type="entry name" value="DNA/RNA_pol_sf"/>
</dbReference>
<dbReference type="PANTHER" id="PTHR33064:SF37">
    <property type="entry name" value="RIBONUCLEASE H"/>
    <property type="match status" value="1"/>
</dbReference>
<dbReference type="InterPro" id="IPR000477">
    <property type="entry name" value="RT_dom"/>
</dbReference>
<sequence length="453" mass="51983">CHKNNLFNGDNINHRVNKQTKILKNNFINNENTLTNNNKETITDCEGTPIKISPNLNSNQHKQVIKLLKTYIHLFTSDTSNVKPANIDPCEITMKPNYTDPKFNAPHRVSPLQRGELRTQLDKLLNAGIIRPIISKFAAPAFLVKKKQKDSYRLVVSYKELNERVDTDQYPIPRTTDLLRALEGSEYFTSLDLNSGFFQLPVKLEDQYKLAFTSIHGLMTFTRLPQGFKNSSAIFQRKLNESFSSLLYKSLVIYIDDLASYGKDFNSALLNLEEAFKILNSINFSLKTNKCYFFNDNIELLGHAISREGIKPINTNTKAITEFKQPKTQKDVRSFIGMCSYYRKHVKDFAKIAHPLTELIKGDKKIIWKKEHEESFNKLKEYLTSEPLLKHFNDEKEVYLTIDASIMGLGACLEQPYENNILHPVGYASRKLLNNEKTYSSTTLELLGLCFGI</sequence>
<dbReference type="Pfam" id="PF00078">
    <property type="entry name" value="RVT_1"/>
    <property type="match status" value="1"/>
</dbReference>
<feature type="domain" description="Reverse transcriptase" evidence="2">
    <location>
        <begin position="125"/>
        <end position="305"/>
    </location>
</feature>
<dbReference type="InterPro" id="IPR043128">
    <property type="entry name" value="Rev_trsase/Diguanyl_cyclase"/>
</dbReference>
<accession>A0A6G0VJR9</accession>
<dbReference type="Gene3D" id="3.10.10.10">
    <property type="entry name" value="HIV Type 1 Reverse Transcriptase, subunit A, domain 1"/>
    <property type="match status" value="1"/>
</dbReference>
<dbReference type="PANTHER" id="PTHR33064">
    <property type="entry name" value="POL PROTEIN"/>
    <property type="match status" value="1"/>
</dbReference>
<evidence type="ECO:0000313" key="4">
    <source>
        <dbReference type="Proteomes" id="UP000478052"/>
    </source>
</evidence>
<dbReference type="Gene3D" id="3.30.70.270">
    <property type="match status" value="2"/>
</dbReference>
<dbReference type="EMBL" id="VUJU01016434">
    <property type="protein sequence ID" value="KAF0688962.1"/>
    <property type="molecule type" value="Genomic_DNA"/>
</dbReference>
<dbReference type="InterPro" id="IPR051320">
    <property type="entry name" value="Viral_Replic_Matur_Polypro"/>
</dbReference>
<dbReference type="CDD" id="cd01647">
    <property type="entry name" value="RT_LTR"/>
    <property type="match status" value="1"/>
</dbReference>
<organism evidence="3 4">
    <name type="scientific">Aphis craccivora</name>
    <name type="common">Cowpea aphid</name>
    <dbReference type="NCBI Taxonomy" id="307492"/>
    <lineage>
        <taxon>Eukaryota</taxon>
        <taxon>Metazoa</taxon>
        <taxon>Ecdysozoa</taxon>
        <taxon>Arthropoda</taxon>
        <taxon>Hexapoda</taxon>
        <taxon>Insecta</taxon>
        <taxon>Pterygota</taxon>
        <taxon>Neoptera</taxon>
        <taxon>Paraneoptera</taxon>
        <taxon>Hemiptera</taxon>
        <taxon>Sternorrhyncha</taxon>
        <taxon>Aphidomorpha</taxon>
        <taxon>Aphidoidea</taxon>
        <taxon>Aphididae</taxon>
        <taxon>Aphidini</taxon>
        <taxon>Aphis</taxon>
        <taxon>Aphis</taxon>
    </lineage>
</organism>
<dbReference type="AlphaFoldDB" id="A0A6G0VJR9"/>
<feature type="non-terminal residue" evidence="3">
    <location>
        <position position="453"/>
    </location>
</feature>
<dbReference type="GO" id="GO:0003964">
    <property type="term" value="F:RNA-directed DNA polymerase activity"/>
    <property type="evidence" value="ECO:0007669"/>
    <property type="project" value="UniProtKB-EC"/>
</dbReference>
<dbReference type="FunFam" id="3.30.70.270:FF:000020">
    <property type="entry name" value="Transposon Tf2-6 polyprotein-like Protein"/>
    <property type="match status" value="1"/>
</dbReference>
<dbReference type="Pfam" id="PF17919">
    <property type="entry name" value="RT_RNaseH_2"/>
    <property type="match status" value="1"/>
</dbReference>
<dbReference type="InterPro" id="IPR041577">
    <property type="entry name" value="RT_RNaseH_2"/>
</dbReference>
<dbReference type="EC" id="2.7.7.49" evidence="1"/>
<dbReference type="Proteomes" id="UP000478052">
    <property type="component" value="Unassembled WGS sequence"/>
</dbReference>
<gene>
    <name evidence="3" type="ORF">FWK35_00038501</name>
</gene>
<evidence type="ECO:0000313" key="3">
    <source>
        <dbReference type="EMBL" id="KAF0688962.1"/>
    </source>
</evidence>
<keyword evidence="4" id="KW-1185">Reference proteome</keyword>
<proteinExistence type="predicted"/>
<dbReference type="OrthoDB" id="6623710at2759"/>
<evidence type="ECO:0000259" key="2">
    <source>
        <dbReference type="PROSITE" id="PS50878"/>
    </source>
</evidence>
<dbReference type="PROSITE" id="PS50878">
    <property type="entry name" value="RT_POL"/>
    <property type="match status" value="1"/>
</dbReference>
<name>A0A6G0VJR9_APHCR</name>
<protein>
    <recommendedName>
        <fullName evidence="1">RNA-directed DNA polymerase</fullName>
        <ecNumber evidence="1">2.7.7.49</ecNumber>
    </recommendedName>
</protein>
<comment type="caution">
    <text evidence="3">The sequence shown here is derived from an EMBL/GenBank/DDBJ whole genome shotgun (WGS) entry which is preliminary data.</text>
</comment>
<dbReference type="SUPFAM" id="SSF56672">
    <property type="entry name" value="DNA/RNA polymerases"/>
    <property type="match status" value="1"/>
</dbReference>
<evidence type="ECO:0000256" key="1">
    <source>
        <dbReference type="ARBA" id="ARBA00012493"/>
    </source>
</evidence>
<reference evidence="3 4" key="1">
    <citation type="submission" date="2019-08" db="EMBL/GenBank/DDBJ databases">
        <title>Whole genome of Aphis craccivora.</title>
        <authorList>
            <person name="Voronova N.V."/>
            <person name="Shulinski R.S."/>
            <person name="Bandarenka Y.V."/>
            <person name="Zhorov D.G."/>
            <person name="Warner D."/>
        </authorList>
    </citation>
    <scope>NUCLEOTIDE SEQUENCE [LARGE SCALE GENOMIC DNA]</scope>
    <source>
        <strain evidence="3">180601</strain>
        <tissue evidence="3">Whole Body</tissue>
    </source>
</reference>
<feature type="non-terminal residue" evidence="3">
    <location>
        <position position="1"/>
    </location>
</feature>